<sequence length="412" mass="44215">MADQSALPDAMLALLTGPDVDELLAAALAPAGARLEQWTVRDVDHRPGRRTTVSYAVHVAWPGGVRAETFAATVTPGGTPAQEASTDRLVVTDGDHEIEVWRFPFDAELPALAAMCFEDSAIQTLRSLGIDAAGAHVDVLSYRPRKRAVIRVSRPGATWYVKVLRPAVGAEMRRRHELLTDAGLPVPVCLAARDDGLLVLSEVPGTPLGSALTVTGAAACDPMDLISMLDRLPAELLALPRRRPWAEYAQHYAGVIASTLPSEAARVHDVAAEIDVALSAYAGGTVEPTHGDFYEAQLMVDDGRITGLLDVDTAGPGRRVDDLACMLAHLSLLTILETGAARGAREALEWWTPVFDRRVDPRELRVRTAGVIVSLATGAFRSQEAGWERSTSDRLTLARLWLDAAGGLRIPV</sequence>
<dbReference type="Proteomes" id="UP000475214">
    <property type="component" value="Unassembled WGS sequence"/>
</dbReference>
<keyword evidence="2" id="KW-0808">Transferase</keyword>
<dbReference type="AlphaFoldDB" id="A0A6L9S9H0"/>
<accession>A0A6L9S9H0</accession>
<dbReference type="RefSeq" id="WP_163739529.1">
    <property type="nucleotide sequence ID" value="NZ_JAAGOA010000010.1"/>
</dbReference>
<dbReference type="InterPro" id="IPR011009">
    <property type="entry name" value="Kinase-like_dom_sf"/>
</dbReference>
<dbReference type="SUPFAM" id="SSF56112">
    <property type="entry name" value="Protein kinase-like (PK-like)"/>
    <property type="match status" value="1"/>
</dbReference>
<dbReference type="EMBL" id="JAAGOA010000010">
    <property type="protein sequence ID" value="NEE01683.1"/>
    <property type="molecule type" value="Genomic_DNA"/>
</dbReference>
<evidence type="ECO:0000313" key="3">
    <source>
        <dbReference type="Proteomes" id="UP000475214"/>
    </source>
</evidence>
<proteinExistence type="predicted"/>
<dbReference type="GO" id="GO:0016740">
    <property type="term" value="F:transferase activity"/>
    <property type="evidence" value="ECO:0007669"/>
    <property type="project" value="UniProtKB-KW"/>
</dbReference>
<organism evidence="2 3">
    <name type="scientific">Phytoactinopolyspora halotolerans</name>
    <dbReference type="NCBI Taxonomy" id="1981512"/>
    <lineage>
        <taxon>Bacteria</taxon>
        <taxon>Bacillati</taxon>
        <taxon>Actinomycetota</taxon>
        <taxon>Actinomycetes</taxon>
        <taxon>Jiangellales</taxon>
        <taxon>Jiangellaceae</taxon>
        <taxon>Phytoactinopolyspora</taxon>
    </lineage>
</organism>
<dbReference type="InterPro" id="IPR002575">
    <property type="entry name" value="Aminoglycoside_PTrfase"/>
</dbReference>
<name>A0A6L9S9H0_9ACTN</name>
<gene>
    <name evidence="2" type="ORF">G1H10_16030</name>
</gene>
<comment type="caution">
    <text evidence="2">The sequence shown here is derived from an EMBL/GenBank/DDBJ whole genome shotgun (WGS) entry which is preliminary data.</text>
</comment>
<reference evidence="2 3" key="1">
    <citation type="submission" date="2020-02" db="EMBL/GenBank/DDBJ databases">
        <authorList>
            <person name="Li X.-J."/>
            <person name="Han X.-M."/>
        </authorList>
    </citation>
    <scope>NUCLEOTIDE SEQUENCE [LARGE SCALE GENOMIC DNA]</scope>
    <source>
        <strain evidence="2 3">CCTCC AB 2017055</strain>
    </source>
</reference>
<protein>
    <submittedName>
        <fullName evidence="2">Phosphotransferase</fullName>
    </submittedName>
</protein>
<evidence type="ECO:0000259" key="1">
    <source>
        <dbReference type="Pfam" id="PF01636"/>
    </source>
</evidence>
<keyword evidence="3" id="KW-1185">Reference proteome</keyword>
<dbReference type="Pfam" id="PF01636">
    <property type="entry name" value="APH"/>
    <property type="match status" value="1"/>
</dbReference>
<dbReference type="Gene3D" id="3.90.1200.10">
    <property type="match status" value="1"/>
</dbReference>
<evidence type="ECO:0000313" key="2">
    <source>
        <dbReference type="EMBL" id="NEE01683.1"/>
    </source>
</evidence>
<feature type="domain" description="Aminoglycoside phosphotransferase" evidence="1">
    <location>
        <begin position="155"/>
        <end position="330"/>
    </location>
</feature>